<comment type="caution">
    <text evidence="8">The sequence shown here is derived from an EMBL/GenBank/DDBJ whole genome shotgun (WGS) entry which is preliminary data.</text>
</comment>
<feature type="domain" description="RNA polymerase sigma factor 70 region 4 type 2" evidence="7">
    <location>
        <begin position="113"/>
        <end position="162"/>
    </location>
</feature>
<name>A0ABQ3YRU4_9ACTN</name>
<dbReference type="SUPFAM" id="SSF88946">
    <property type="entry name" value="Sigma2 domain of RNA polymerase sigma factors"/>
    <property type="match status" value="1"/>
</dbReference>
<evidence type="ECO:0000313" key="8">
    <source>
        <dbReference type="EMBL" id="GIE00304.1"/>
    </source>
</evidence>
<reference evidence="8 9" key="1">
    <citation type="submission" date="2021-01" db="EMBL/GenBank/DDBJ databases">
        <title>Whole genome shotgun sequence of Actinoplanes durhamensis NBRC 14914.</title>
        <authorList>
            <person name="Komaki H."/>
            <person name="Tamura T."/>
        </authorList>
    </citation>
    <scope>NUCLEOTIDE SEQUENCE [LARGE SCALE GENOMIC DNA]</scope>
    <source>
        <strain evidence="8 9">NBRC 14914</strain>
    </source>
</reference>
<dbReference type="CDD" id="cd06171">
    <property type="entry name" value="Sigma70_r4"/>
    <property type="match status" value="1"/>
</dbReference>
<evidence type="ECO:0000256" key="5">
    <source>
        <dbReference type="ARBA" id="ARBA00023163"/>
    </source>
</evidence>
<evidence type="ECO:0000259" key="6">
    <source>
        <dbReference type="Pfam" id="PF04542"/>
    </source>
</evidence>
<evidence type="ECO:0000259" key="7">
    <source>
        <dbReference type="Pfam" id="PF08281"/>
    </source>
</evidence>
<dbReference type="PANTHER" id="PTHR43133">
    <property type="entry name" value="RNA POLYMERASE ECF-TYPE SIGMA FACTO"/>
    <property type="match status" value="1"/>
</dbReference>
<dbReference type="InterPro" id="IPR039425">
    <property type="entry name" value="RNA_pol_sigma-70-like"/>
</dbReference>
<dbReference type="Pfam" id="PF08281">
    <property type="entry name" value="Sigma70_r4_2"/>
    <property type="match status" value="1"/>
</dbReference>
<dbReference type="InterPro" id="IPR036388">
    <property type="entry name" value="WH-like_DNA-bd_sf"/>
</dbReference>
<dbReference type="SUPFAM" id="SSF88659">
    <property type="entry name" value="Sigma3 and sigma4 domains of RNA polymerase sigma factors"/>
    <property type="match status" value="1"/>
</dbReference>
<evidence type="ECO:0000313" key="9">
    <source>
        <dbReference type="Proteomes" id="UP000637628"/>
    </source>
</evidence>
<keyword evidence="5" id="KW-0804">Transcription</keyword>
<sequence>MSGPAVAAPADAPAISALYRERRLPLIRMAVLMVDDQPTAEDIVQDVFTRLYRRHRDDLSAVADPYAYLISGVMNAARSVLRRRRIARAYLPPRRDPVPAAEDQALLGADNLEVIRALGRLTARQRQIIVLRYWSDLSEREIATALRISAGTVKSTAHHALRVLRAQLGEK</sequence>
<dbReference type="InterPro" id="IPR014284">
    <property type="entry name" value="RNA_pol_sigma-70_dom"/>
</dbReference>
<protein>
    <submittedName>
        <fullName evidence="8">RNA polymerase sigma24 factor</fullName>
    </submittedName>
</protein>
<dbReference type="Gene3D" id="1.10.10.10">
    <property type="entry name" value="Winged helix-like DNA-binding domain superfamily/Winged helix DNA-binding domain"/>
    <property type="match status" value="1"/>
</dbReference>
<keyword evidence="9" id="KW-1185">Reference proteome</keyword>
<dbReference type="InterPro" id="IPR013325">
    <property type="entry name" value="RNA_pol_sigma_r2"/>
</dbReference>
<dbReference type="Pfam" id="PF04542">
    <property type="entry name" value="Sigma70_r2"/>
    <property type="match status" value="1"/>
</dbReference>
<dbReference type="Gene3D" id="1.10.1740.10">
    <property type="match status" value="1"/>
</dbReference>
<feature type="domain" description="RNA polymerase sigma-70 region 2" evidence="6">
    <location>
        <begin position="18"/>
        <end position="85"/>
    </location>
</feature>
<dbReference type="Proteomes" id="UP000637628">
    <property type="component" value="Unassembled WGS sequence"/>
</dbReference>
<evidence type="ECO:0000256" key="3">
    <source>
        <dbReference type="ARBA" id="ARBA00023082"/>
    </source>
</evidence>
<dbReference type="PANTHER" id="PTHR43133:SF50">
    <property type="entry name" value="ECF RNA POLYMERASE SIGMA FACTOR SIGM"/>
    <property type="match status" value="1"/>
</dbReference>
<keyword evidence="2" id="KW-0805">Transcription regulation</keyword>
<dbReference type="InterPro" id="IPR013324">
    <property type="entry name" value="RNA_pol_sigma_r3/r4-like"/>
</dbReference>
<evidence type="ECO:0000256" key="2">
    <source>
        <dbReference type="ARBA" id="ARBA00023015"/>
    </source>
</evidence>
<evidence type="ECO:0000256" key="1">
    <source>
        <dbReference type="ARBA" id="ARBA00010641"/>
    </source>
</evidence>
<dbReference type="EMBL" id="BOML01000013">
    <property type="protein sequence ID" value="GIE00304.1"/>
    <property type="molecule type" value="Genomic_DNA"/>
</dbReference>
<accession>A0ABQ3YRU4</accession>
<keyword evidence="4" id="KW-0238">DNA-binding</keyword>
<evidence type="ECO:0000256" key="4">
    <source>
        <dbReference type="ARBA" id="ARBA00023125"/>
    </source>
</evidence>
<organism evidence="8 9">
    <name type="scientific">Paractinoplanes durhamensis</name>
    <dbReference type="NCBI Taxonomy" id="113563"/>
    <lineage>
        <taxon>Bacteria</taxon>
        <taxon>Bacillati</taxon>
        <taxon>Actinomycetota</taxon>
        <taxon>Actinomycetes</taxon>
        <taxon>Micromonosporales</taxon>
        <taxon>Micromonosporaceae</taxon>
        <taxon>Paractinoplanes</taxon>
    </lineage>
</organism>
<keyword evidence="3" id="KW-0731">Sigma factor</keyword>
<gene>
    <name evidence="8" type="ORF">Adu01nite_16540</name>
</gene>
<dbReference type="InterPro" id="IPR007627">
    <property type="entry name" value="RNA_pol_sigma70_r2"/>
</dbReference>
<dbReference type="InterPro" id="IPR013249">
    <property type="entry name" value="RNA_pol_sigma70_r4_t2"/>
</dbReference>
<dbReference type="NCBIfam" id="TIGR02937">
    <property type="entry name" value="sigma70-ECF"/>
    <property type="match status" value="1"/>
</dbReference>
<comment type="similarity">
    <text evidence="1">Belongs to the sigma-70 factor family. ECF subfamily.</text>
</comment>
<proteinExistence type="inferred from homology"/>